<evidence type="ECO:0000313" key="1">
    <source>
        <dbReference type="EMBL" id="KAI6090983.1"/>
    </source>
</evidence>
<comment type="caution">
    <text evidence="1">The sequence shown here is derived from an EMBL/GenBank/DDBJ whole genome shotgun (WGS) entry which is preliminary data.</text>
</comment>
<dbReference type="Proteomes" id="UP001497680">
    <property type="component" value="Unassembled WGS sequence"/>
</dbReference>
<organism evidence="1 2">
    <name type="scientific">Hypoxylon rubiginosum</name>
    <dbReference type="NCBI Taxonomy" id="110542"/>
    <lineage>
        <taxon>Eukaryota</taxon>
        <taxon>Fungi</taxon>
        <taxon>Dikarya</taxon>
        <taxon>Ascomycota</taxon>
        <taxon>Pezizomycotina</taxon>
        <taxon>Sordariomycetes</taxon>
        <taxon>Xylariomycetidae</taxon>
        <taxon>Xylariales</taxon>
        <taxon>Hypoxylaceae</taxon>
        <taxon>Hypoxylon</taxon>
    </lineage>
</organism>
<dbReference type="EMBL" id="MU394288">
    <property type="protein sequence ID" value="KAI6090983.1"/>
    <property type="molecule type" value="Genomic_DNA"/>
</dbReference>
<name>A0ACC0DEL3_9PEZI</name>
<accession>A0ACC0DEL3</accession>
<protein>
    <submittedName>
        <fullName evidence="1">Uncharacterized protein</fullName>
    </submittedName>
</protein>
<gene>
    <name evidence="1" type="ORF">F4821DRAFT_255270</name>
</gene>
<evidence type="ECO:0000313" key="2">
    <source>
        <dbReference type="Proteomes" id="UP001497680"/>
    </source>
</evidence>
<keyword evidence="2" id="KW-1185">Reference proteome</keyword>
<sequence length="135" mass="14628">MTGIVTARRPTYHGPLLCYKRRSLFYITVAAQTVQVAHLNAKVSYAISNGKIDPAKPTTVLINAMCVNGEMYRDQMTSERLTAATNLLAIEPLGHGSTTCTTEHFTYWDTALVALQAMEALSVTKAFTLGTSQGG</sequence>
<proteinExistence type="predicted"/>
<reference evidence="1 2" key="1">
    <citation type="journal article" date="2022" name="New Phytol.">
        <title>Ecological generalism drives hyperdiversity of secondary metabolite gene clusters in xylarialean endophytes.</title>
        <authorList>
            <person name="Franco M.E.E."/>
            <person name="Wisecaver J.H."/>
            <person name="Arnold A.E."/>
            <person name="Ju Y.M."/>
            <person name="Slot J.C."/>
            <person name="Ahrendt S."/>
            <person name="Moore L.P."/>
            <person name="Eastman K.E."/>
            <person name="Scott K."/>
            <person name="Konkel Z."/>
            <person name="Mondo S.J."/>
            <person name="Kuo A."/>
            <person name="Hayes R.D."/>
            <person name="Haridas S."/>
            <person name="Andreopoulos B."/>
            <person name="Riley R."/>
            <person name="LaButti K."/>
            <person name="Pangilinan J."/>
            <person name="Lipzen A."/>
            <person name="Amirebrahimi M."/>
            <person name="Yan J."/>
            <person name="Adam C."/>
            <person name="Keymanesh K."/>
            <person name="Ng V."/>
            <person name="Louie K."/>
            <person name="Northen T."/>
            <person name="Drula E."/>
            <person name="Henrissat B."/>
            <person name="Hsieh H.M."/>
            <person name="Youens-Clark K."/>
            <person name="Lutzoni F."/>
            <person name="Miadlikowska J."/>
            <person name="Eastwood D.C."/>
            <person name="Hamelin R.C."/>
            <person name="Grigoriev I.V."/>
            <person name="U'Ren J.M."/>
        </authorList>
    </citation>
    <scope>NUCLEOTIDE SEQUENCE [LARGE SCALE GENOMIC DNA]</scope>
    <source>
        <strain evidence="1 2">ER1909</strain>
    </source>
</reference>